<accession>A0A8K0SHY7</accession>
<protein>
    <recommendedName>
        <fullName evidence="1">1-alkyl-2-acetylglycerophosphocholine esterase</fullName>
        <ecNumber evidence="1">3.1.1.47</ecNumber>
    </recommendedName>
</protein>
<proteinExistence type="predicted"/>
<dbReference type="GO" id="GO:0016042">
    <property type="term" value="P:lipid catabolic process"/>
    <property type="evidence" value="ECO:0007669"/>
    <property type="project" value="UniProtKB-KW"/>
</dbReference>
<organism evidence="6 7">
    <name type="scientific">Stachybotrys elegans</name>
    <dbReference type="NCBI Taxonomy" id="80388"/>
    <lineage>
        <taxon>Eukaryota</taxon>
        <taxon>Fungi</taxon>
        <taxon>Dikarya</taxon>
        <taxon>Ascomycota</taxon>
        <taxon>Pezizomycotina</taxon>
        <taxon>Sordariomycetes</taxon>
        <taxon>Hypocreomycetidae</taxon>
        <taxon>Hypocreales</taxon>
        <taxon>Stachybotryaceae</taxon>
        <taxon>Stachybotrys</taxon>
    </lineage>
</organism>
<feature type="signal peptide" evidence="5">
    <location>
        <begin position="1"/>
        <end position="15"/>
    </location>
</feature>
<dbReference type="OrthoDB" id="2363873at2759"/>
<feature type="chain" id="PRO_5035476854" description="1-alkyl-2-acetylglycerophosphocholine esterase" evidence="5">
    <location>
        <begin position="16"/>
        <end position="378"/>
    </location>
</feature>
<gene>
    <name evidence="6" type="ORF">B0I35DRAFT_363438</name>
</gene>
<evidence type="ECO:0000256" key="3">
    <source>
        <dbReference type="ARBA" id="ARBA00022963"/>
    </source>
</evidence>
<name>A0A8K0SHY7_9HYPO</name>
<keyword evidence="3" id="KW-0442">Lipid degradation</keyword>
<evidence type="ECO:0000256" key="4">
    <source>
        <dbReference type="ARBA" id="ARBA00023098"/>
    </source>
</evidence>
<dbReference type="Proteomes" id="UP000813444">
    <property type="component" value="Unassembled WGS sequence"/>
</dbReference>
<dbReference type="PANTHER" id="PTHR10272:SF14">
    <property type="entry name" value="PAF ACETYLHYDROLASE FAMILY PROTEIN"/>
    <property type="match status" value="1"/>
</dbReference>
<dbReference type="PANTHER" id="PTHR10272">
    <property type="entry name" value="PLATELET-ACTIVATING FACTOR ACETYLHYDROLASE"/>
    <property type="match status" value="1"/>
</dbReference>
<sequence length="378" mass="41239">MKVYTLLAFLGGATAQTLLPGSTGPYAVSMRNIALTDNSRWDPLASQDEPHKRRFMASLFLPLAPGSCEQTTVPYLSPAEEVAWGLYVESDFGVPAAMIAGYEMEYCQPFANTTKGSSMFPVVIFGGGGGGSRVLYSVQARELASQGYFVITTDHPYEAFFVEFPDGSSVWSNTLGRNDTGLSHTLSQIRSDDVIYIIDNLDTIVSDLPINVNTSAIIQYGHSLGGNTAALTAFRDSRVLGALDMDGHIFGPILEEGSDVPFVLLGNSDINYFFPDNPHMWESFHGPKLYGIINGTTHQTFTDFSVLFDTRGIPPELIEFKEQVLGTISGIRIIELITGSVTAFADFVLRGSPSGLKGLDDLYEEFEVYEDRIPGCNK</sequence>
<dbReference type="GO" id="GO:0003847">
    <property type="term" value="F:1-alkyl-2-acetylglycerophosphocholine esterase activity"/>
    <property type="evidence" value="ECO:0007669"/>
    <property type="project" value="UniProtKB-EC"/>
</dbReference>
<keyword evidence="4" id="KW-0443">Lipid metabolism</keyword>
<evidence type="ECO:0000313" key="7">
    <source>
        <dbReference type="Proteomes" id="UP000813444"/>
    </source>
</evidence>
<dbReference type="SUPFAM" id="SSF53474">
    <property type="entry name" value="alpha/beta-Hydrolases"/>
    <property type="match status" value="1"/>
</dbReference>
<dbReference type="Gene3D" id="3.40.50.1820">
    <property type="entry name" value="alpha/beta hydrolase"/>
    <property type="match status" value="1"/>
</dbReference>
<dbReference type="EC" id="3.1.1.47" evidence="1"/>
<keyword evidence="7" id="KW-1185">Reference proteome</keyword>
<dbReference type="EMBL" id="JAGPNK010000024">
    <property type="protein sequence ID" value="KAH7304299.1"/>
    <property type="molecule type" value="Genomic_DNA"/>
</dbReference>
<keyword evidence="5" id="KW-0732">Signal</keyword>
<evidence type="ECO:0000256" key="2">
    <source>
        <dbReference type="ARBA" id="ARBA00022801"/>
    </source>
</evidence>
<evidence type="ECO:0000313" key="6">
    <source>
        <dbReference type="EMBL" id="KAH7304299.1"/>
    </source>
</evidence>
<comment type="caution">
    <text evidence="6">The sequence shown here is derived from an EMBL/GenBank/DDBJ whole genome shotgun (WGS) entry which is preliminary data.</text>
</comment>
<keyword evidence="2 6" id="KW-0378">Hydrolase</keyword>
<dbReference type="InterPro" id="IPR029058">
    <property type="entry name" value="AB_hydrolase_fold"/>
</dbReference>
<evidence type="ECO:0000256" key="1">
    <source>
        <dbReference type="ARBA" id="ARBA00013201"/>
    </source>
</evidence>
<dbReference type="AlphaFoldDB" id="A0A8K0SHY7"/>
<dbReference type="Pfam" id="PF03403">
    <property type="entry name" value="PAF-AH_p_II"/>
    <property type="match status" value="1"/>
</dbReference>
<reference evidence="6" key="1">
    <citation type="journal article" date="2021" name="Nat. Commun.">
        <title>Genetic determinants of endophytism in the Arabidopsis root mycobiome.</title>
        <authorList>
            <person name="Mesny F."/>
            <person name="Miyauchi S."/>
            <person name="Thiergart T."/>
            <person name="Pickel B."/>
            <person name="Atanasova L."/>
            <person name="Karlsson M."/>
            <person name="Huettel B."/>
            <person name="Barry K.W."/>
            <person name="Haridas S."/>
            <person name="Chen C."/>
            <person name="Bauer D."/>
            <person name="Andreopoulos W."/>
            <person name="Pangilinan J."/>
            <person name="LaButti K."/>
            <person name="Riley R."/>
            <person name="Lipzen A."/>
            <person name="Clum A."/>
            <person name="Drula E."/>
            <person name="Henrissat B."/>
            <person name="Kohler A."/>
            <person name="Grigoriev I.V."/>
            <person name="Martin F.M."/>
            <person name="Hacquard S."/>
        </authorList>
    </citation>
    <scope>NUCLEOTIDE SEQUENCE</scope>
    <source>
        <strain evidence="6">MPI-CAGE-CH-0235</strain>
    </source>
</reference>
<evidence type="ECO:0000256" key="5">
    <source>
        <dbReference type="SAM" id="SignalP"/>
    </source>
</evidence>